<dbReference type="EMBL" id="CP011058">
    <property type="protein sequence ID" value="AJY75238.1"/>
    <property type="molecule type" value="Genomic_DNA"/>
</dbReference>
<name>A0A0D5NJY9_9BACL</name>
<dbReference type="PANTHER" id="PTHR37817:SF1">
    <property type="entry name" value="N-ACETYLTRANSFERASE EIS"/>
    <property type="match status" value="1"/>
</dbReference>
<sequence>MEIRVLRADEFDLYLELAQYAFQIEMTEEQTNDARGRFKPEHVTGAFEDGNLAAMLTIIPLDIYLQGAKVQMGGVAGVSSWPEKRRQGCVGKLIAHALEQMRSSGQTVSMLAPFSFSFYRKYGWEMAFEHKKYTIATSFLPPRIDTGGRVERRDNDRELVAEIYEAYASRYNGTLSRSAEWWTTSVYRRKKGSTAVYFGADNRPSGYAIYKVQDRKLTIHELVYLDEEARRALWTFFANHDSMIDETVVTAPADDDLPFLLPNPRIGQEMVPYFMARIVDVEQLVNMYRFAEGVRGHFTLRLTDSYAPWNEGVWRFTADGSGGAALELERGADPVSPETESETAATLEHYDHDNELTCGIETLSAILFGFKRPLELVRAGRLNGSLDSAELLEKLIPRRSTYLLDFF</sequence>
<dbReference type="SUPFAM" id="SSF55718">
    <property type="entry name" value="SCP-like"/>
    <property type="match status" value="1"/>
</dbReference>
<protein>
    <recommendedName>
        <fullName evidence="1">N-acetyltransferase domain-containing protein</fullName>
    </recommendedName>
</protein>
<dbReference type="AlphaFoldDB" id="A0A0D5NJY9"/>
<dbReference type="Pfam" id="PF13530">
    <property type="entry name" value="SCP2_2"/>
    <property type="match status" value="1"/>
</dbReference>
<dbReference type="GO" id="GO:0034069">
    <property type="term" value="F:aminoglycoside N-acetyltransferase activity"/>
    <property type="evidence" value="ECO:0007669"/>
    <property type="project" value="TreeGrafter"/>
</dbReference>
<dbReference type="InterPro" id="IPR000182">
    <property type="entry name" value="GNAT_dom"/>
</dbReference>
<evidence type="ECO:0000259" key="1">
    <source>
        <dbReference type="PROSITE" id="PS51186"/>
    </source>
</evidence>
<dbReference type="GO" id="GO:0030649">
    <property type="term" value="P:aminoglycoside antibiotic catabolic process"/>
    <property type="evidence" value="ECO:0007669"/>
    <property type="project" value="TreeGrafter"/>
</dbReference>
<dbReference type="Pfam" id="PF17668">
    <property type="entry name" value="Acetyltransf_17"/>
    <property type="match status" value="1"/>
</dbReference>
<dbReference type="PATRIC" id="fig|1126833.4.peg.2729"/>
<dbReference type="Pfam" id="PF13527">
    <property type="entry name" value="Acetyltransf_9"/>
    <property type="match status" value="1"/>
</dbReference>
<proteinExistence type="predicted"/>
<dbReference type="CDD" id="cd04301">
    <property type="entry name" value="NAT_SF"/>
    <property type="match status" value="1"/>
</dbReference>
<dbReference type="PROSITE" id="PS51186">
    <property type="entry name" value="GNAT"/>
    <property type="match status" value="1"/>
</dbReference>
<dbReference type="SUPFAM" id="SSF55729">
    <property type="entry name" value="Acyl-CoA N-acyltransferases (Nat)"/>
    <property type="match status" value="1"/>
</dbReference>
<dbReference type="InterPro" id="IPR051554">
    <property type="entry name" value="Acetyltransferase_Eis"/>
</dbReference>
<dbReference type="InterPro" id="IPR016181">
    <property type="entry name" value="Acyl_CoA_acyltransferase"/>
</dbReference>
<dbReference type="OrthoDB" id="9768284at2"/>
<dbReference type="PANTHER" id="PTHR37817">
    <property type="entry name" value="N-ACETYLTRANSFERASE EIS"/>
    <property type="match status" value="1"/>
</dbReference>
<dbReference type="Gene3D" id="3.30.1050.10">
    <property type="entry name" value="SCP2 sterol-binding domain"/>
    <property type="match status" value="1"/>
</dbReference>
<gene>
    <name evidence="2" type="ORF">VN24_12455</name>
</gene>
<feature type="domain" description="N-acetyltransferase" evidence="1">
    <location>
        <begin position="1"/>
        <end position="144"/>
    </location>
</feature>
<keyword evidence="3" id="KW-1185">Reference proteome</keyword>
<reference evidence="2 3" key="1">
    <citation type="journal article" date="2015" name="J. Biotechnol.">
        <title>Complete genome sequence of Paenibacillus beijingensis 7188(T) (=DSM 24997(T)), a novel rhizobacterium from jujube garden soil.</title>
        <authorList>
            <person name="Kwak Y."/>
            <person name="Shin J.H."/>
        </authorList>
    </citation>
    <scope>NUCLEOTIDE SEQUENCE [LARGE SCALE GENOMIC DNA]</scope>
    <source>
        <strain evidence="2 3">DSM 24997</strain>
    </source>
</reference>
<organism evidence="2 3">
    <name type="scientific">Paenibacillus beijingensis</name>
    <dbReference type="NCBI Taxonomy" id="1126833"/>
    <lineage>
        <taxon>Bacteria</taxon>
        <taxon>Bacillati</taxon>
        <taxon>Bacillota</taxon>
        <taxon>Bacilli</taxon>
        <taxon>Bacillales</taxon>
        <taxon>Paenibacillaceae</taxon>
        <taxon>Paenibacillus</taxon>
    </lineage>
</organism>
<dbReference type="InterPro" id="IPR025559">
    <property type="entry name" value="Eis_dom"/>
</dbReference>
<dbReference type="InterPro" id="IPR036527">
    <property type="entry name" value="SCP2_sterol-bd_dom_sf"/>
</dbReference>
<evidence type="ECO:0000313" key="3">
    <source>
        <dbReference type="Proteomes" id="UP000032633"/>
    </source>
</evidence>
<evidence type="ECO:0000313" key="2">
    <source>
        <dbReference type="EMBL" id="AJY75238.1"/>
    </source>
</evidence>
<accession>A0A0D5NJY9</accession>
<dbReference type="KEGG" id="pbj:VN24_12455"/>
<dbReference type="Proteomes" id="UP000032633">
    <property type="component" value="Chromosome"/>
</dbReference>
<dbReference type="Gene3D" id="3.40.630.30">
    <property type="match status" value="2"/>
</dbReference>
<dbReference type="InterPro" id="IPR041380">
    <property type="entry name" value="Acetyltransf_17"/>
</dbReference>
<reference evidence="3" key="2">
    <citation type="submission" date="2015-03" db="EMBL/GenBank/DDBJ databases">
        <title>Genome sequence of Paenibacillus beijingensis strain DSM 24997T.</title>
        <authorList>
            <person name="Kwak Y."/>
            <person name="Shin J.-H."/>
        </authorList>
    </citation>
    <scope>NUCLEOTIDE SEQUENCE [LARGE SCALE GENOMIC DNA]</scope>
    <source>
        <strain evidence="3">DSM 24997</strain>
    </source>
</reference>
<dbReference type="HOGENOM" id="CLU_050659_1_1_9"/>